<organism evidence="6 7">
    <name type="scientific">Neisseria lactamica ATCC 23970</name>
    <dbReference type="NCBI Taxonomy" id="546265"/>
    <lineage>
        <taxon>Bacteria</taxon>
        <taxon>Pseudomonadati</taxon>
        <taxon>Pseudomonadota</taxon>
        <taxon>Betaproteobacteria</taxon>
        <taxon>Neisseriales</taxon>
        <taxon>Neisseriaceae</taxon>
        <taxon>Neisseria</taxon>
    </lineage>
</organism>
<evidence type="ECO:0000256" key="5">
    <source>
        <dbReference type="ARBA" id="ARBA00023136"/>
    </source>
</evidence>
<reference evidence="6 7" key="1">
    <citation type="submission" date="2009-10" db="EMBL/GenBank/DDBJ databases">
        <authorList>
            <person name="Weinstock G."/>
            <person name="Sodergren E."/>
            <person name="Clifton S."/>
            <person name="Fulton L."/>
            <person name="Fulton B."/>
            <person name="Courtney L."/>
            <person name="Fronick C."/>
            <person name="Harrison M."/>
            <person name="Strong C."/>
            <person name="Farmer C."/>
            <person name="Delahaunty K."/>
            <person name="Markovic C."/>
            <person name="Hall O."/>
            <person name="Minx P."/>
            <person name="Tomlinson C."/>
            <person name="Mitreva M."/>
            <person name="Nelson J."/>
            <person name="Hou S."/>
            <person name="Wollam A."/>
            <person name="Pepin K.H."/>
            <person name="Johnson M."/>
            <person name="Bhonagiri V."/>
            <person name="Nash W.E."/>
            <person name="Warren W."/>
            <person name="Chinwalla A."/>
            <person name="Mardis E.R."/>
            <person name="Wilson R.K."/>
        </authorList>
    </citation>
    <scope>NUCLEOTIDE SEQUENCE [LARGE SCALE GENOMIC DNA]</scope>
    <source>
        <strain evidence="6 7">ATCC 23970</strain>
    </source>
</reference>
<dbReference type="Pfam" id="PF01384">
    <property type="entry name" value="PHO4"/>
    <property type="match status" value="1"/>
</dbReference>
<dbReference type="PANTHER" id="PTHR11101:SF80">
    <property type="entry name" value="PHOSPHATE TRANSPORTER"/>
    <property type="match status" value="1"/>
</dbReference>
<dbReference type="AlphaFoldDB" id="D0WAR2"/>
<keyword evidence="4" id="KW-1133">Transmembrane helix</keyword>
<protein>
    <submittedName>
        <fullName evidence="6">Phosphate transporter family protein</fullName>
    </submittedName>
</protein>
<evidence type="ECO:0000256" key="4">
    <source>
        <dbReference type="ARBA" id="ARBA00022989"/>
    </source>
</evidence>
<comment type="caution">
    <text evidence="6">The sequence shown here is derived from an EMBL/GenBank/DDBJ whole genome shotgun (WGS) entry which is preliminary data.</text>
</comment>
<dbReference type="GO" id="GO:0005315">
    <property type="term" value="F:phosphate transmembrane transporter activity"/>
    <property type="evidence" value="ECO:0007669"/>
    <property type="project" value="InterPro"/>
</dbReference>
<keyword evidence="2" id="KW-0813">Transport</keyword>
<evidence type="ECO:0000256" key="2">
    <source>
        <dbReference type="ARBA" id="ARBA00022448"/>
    </source>
</evidence>
<keyword evidence="3" id="KW-0812">Transmembrane</keyword>
<dbReference type="GO" id="GO:0035435">
    <property type="term" value="P:phosphate ion transmembrane transport"/>
    <property type="evidence" value="ECO:0007669"/>
    <property type="project" value="TreeGrafter"/>
</dbReference>
<evidence type="ECO:0000256" key="1">
    <source>
        <dbReference type="ARBA" id="ARBA00004141"/>
    </source>
</evidence>
<dbReference type="EMBL" id="ACEQ02000019">
    <property type="protein sequence ID" value="EEZ75290.1"/>
    <property type="molecule type" value="Genomic_DNA"/>
</dbReference>
<comment type="subcellular location">
    <subcellularLocation>
        <location evidence="1">Membrane</location>
        <topology evidence="1">Multi-pass membrane protein</topology>
    </subcellularLocation>
</comment>
<evidence type="ECO:0000256" key="3">
    <source>
        <dbReference type="ARBA" id="ARBA00022692"/>
    </source>
</evidence>
<accession>D0WAR2</accession>
<dbReference type="GO" id="GO:0016020">
    <property type="term" value="C:membrane"/>
    <property type="evidence" value="ECO:0007669"/>
    <property type="project" value="UniProtKB-SubCell"/>
</dbReference>
<dbReference type="InterPro" id="IPR001204">
    <property type="entry name" value="Phos_transporter"/>
</dbReference>
<proteinExistence type="predicted"/>
<gene>
    <name evidence="6" type="ORF">NEILACOT_04633</name>
</gene>
<sequence length="330" mass="35646">MFQDGLQKVTISAKTLSVSTKESSMAQTQMSANLKLINAVFAAMLVGIVGYFIYWGLGYTHYTNSVLFIIATMFGVFMAFNVGGNDIANSFGTSVGSGTLTIPQALLIAAVFEVSGAVIAGGEVTDTIRKGIVDLNGMNLEPMQFVFIMMSALLAAALWLLFASRKGLPVSTTHAIIGGIVGSALCMAFTHNADGVALIRWGKLGEIGMSWVLSPVLGGAVSYFLFSRVKKNVLDYNAWAEGTLKGIKQEKRRIKNSTACFSRVCPKRKKSNMPPKWRTTRKFTTSRNSIRKSCNPSIIAGCMCSTTAKTMSILTRRCIPGFPLSLRSAR</sequence>
<evidence type="ECO:0000313" key="6">
    <source>
        <dbReference type="EMBL" id="EEZ75290.1"/>
    </source>
</evidence>
<dbReference type="PANTHER" id="PTHR11101">
    <property type="entry name" value="PHOSPHATE TRANSPORTER"/>
    <property type="match status" value="1"/>
</dbReference>
<name>D0WAR2_NEILA</name>
<evidence type="ECO:0000313" key="7">
    <source>
        <dbReference type="Proteomes" id="UP000003843"/>
    </source>
</evidence>
<dbReference type="Proteomes" id="UP000003843">
    <property type="component" value="Unassembled WGS sequence"/>
</dbReference>
<keyword evidence="5" id="KW-0472">Membrane</keyword>